<dbReference type="RefSeq" id="WP_125164315.1">
    <property type="nucleotide sequence ID" value="NZ_CP034234.1"/>
</dbReference>
<dbReference type="PANTHER" id="PTHR30562:SF1">
    <property type="entry name" value="UVRABC SYSTEM PROTEIN C"/>
    <property type="match status" value="1"/>
</dbReference>
<gene>
    <name evidence="6 10" type="primary">uvrC</name>
    <name evidence="10" type="ORF">EEI45_04655</name>
</gene>
<dbReference type="SUPFAM" id="SSF46600">
    <property type="entry name" value="C-terminal UvrC-binding domain of UvrB"/>
    <property type="match status" value="1"/>
</dbReference>
<comment type="similarity">
    <text evidence="6">Belongs to the UvrC family.</text>
</comment>
<keyword evidence="5 6" id="KW-0234">DNA repair</keyword>
<dbReference type="InterPro" id="IPR010994">
    <property type="entry name" value="RuvA_2-like"/>
</dbReference>
<dbReference type="Gene3D" id="3.30.420.340">
    <property type="entry name" value="UvrC, RNAse H endonuclease domain"/>
    <property type="match status" value="1"/>
</dbReference>
<dbReference type="CDD" id="cd10434">
    <property type="entry name" value="GIY-YIG_UvrC_Cho"/>
    <property type="match status" value="1"/>
</dbReference>
<evidence type="ECO:0000256" key="6">
    <source>
        <dbReference type="HAMAP-Rule" id="MF_00203"/>
    </source>
</evidence>
<dbReference type="GO" id="GO:0006289">
    <property type="term" value="P:nucleotide-excision repair"/>
    <property type="evidence" value="ECO:0007669"/>
    <property type="project" value="UniProtKB-UniRule"/>
</dbReference>
<dbReference type="GO" id="GO:0009432">
    <property type="term" value="P:SOS response"/>
    <property type="evidence" value="ECO:0007669"/>
    <property type="project" value="UniProtKB-UniRule"/>
</dbReference>
<evidence type="ECO:0000259" key="7">
    <source>
        <dbReference type="PROSITE" id="PS50151"/>
    </source>
</evidence>
<dbReference type="InterPro" id="IPR004791">
    <property type="entry name" value="UvrC"/>
</dbReference>
<comment type="subunit">
    <text evidence="6">Interacts with UvrB in an incision complex.</text>
</comment>
<feature type="domain" description="UVR" evidence="7">
    <location>
        <begin position="193"/>
        <end position="228"/>
    </location>
</feature>
<protein>
    <recommendedName>
        <fullName evidence="6">UvrABC system protein C</fullName>
        <shortName evidence="6">Protein UvrC</shortName>
    </recommendedName>
    <alternativeName>
        <fullName evidence="6">Excinuclease ABC subunit C</fullName>
    </alternativeName>
</protein>
<organism evidence="10 11">
    <name type="scientific">Erysipelothrix piscisicarius</name>
    <dbReference type="NCBI Taxonomy" id="2485784"/>
    <lineage>
        <taxon>Bacteria</taxon>
        <taxon>Bacillati</taxon>
        <taxon>Bacillota</taxon>
        <taxon>Erysipelotrichia</taxon>
        <taxon>Erysipelotrichales</taxon>
        <taxon>Erysipelotrichaceae</taxon>
        <taxon>Erysipelothrix</taxon>
    </lineage>
</organism>
<dbReference type="PANTHER" id="PTHR30562">
    <property type="entry name" value="UVRC/OXIDOREDUCTASE"/>
    <property type="match status" value="1"/>
</dbReference>
<dbReference type="Pfam" id="PF08459">
    <property type="entry name" value="UvrC_RNaseH_dom"/>
    <property type="match status" value="1"/>
</dbReference>
<dbReference type="Gene3D" id="1.10.150.20">
    <property type="entry name" value="5' to 3' exonuclease, C-terminal subdomain"/>
    <property type="match status" value="1"/>
</dbReference>
<dbReference type="Pfam" id="PF02151">
    <property type="entry name" value="UVR"/>
    <property type="match status" value="1"/>
</dbReference>
<feature type="domain" description="UvrC family homology region profile" evidence="9">
    <location>
        <begin position="244"/>
        <end position="460"/>
    </location>
</feature>
<dbReference type="AlphaFoldDB" id="A0A3S8RME9"/>
<evidence type="ECO:0000259" key="8">
    <source>
        <dbReference type="PROSITE" id="PS50164"/>
    </source>
</evidence>
<dbReference type="GO" id="GO:0009380">
    <property type="term" value="C:excinuclease repair complex"/>
    <property type="evidence" value="ECO:0007669"/>
    <property type="project" value="InterPro"/>
</dbReference>
<dbReference type="InterPro" id="IPR038476">
    <property type="entry name" value="UvrC_RNase_H_dom_sf"/>
</dbReference>
<keyword evidence="4 6" id="KW-0267">Excision nuclease</keyword>
<proteinExistence type="inferred from homology"/>
<dbReference type="InterPro" id="IPR000305">
    <property type="entry name" value="GIY-YIG_endonuc"/>
</dbReference>
<dbReference type="EMBL" id="CP034234">
    <property type="protein sequence ID" value="AZK44132.1"/>
    <property type="molecule type" value="Genomic_DNA"/>
</dbReference>
<comment type="subcellular location">
    <subcellularLocation>
        <location evidence="6">Cytoplasm</location>
    </subcellularLocation>
</comment>
<dbReference type="Proteomes" id="UP000278804">
    <property type="component" value="Chromosome"/>
</dbReference>
<dbReference type="InterPro" id="IPR001162">
    <property type="entry name" value="UvrC_RNase_H_dom"/>
</dbReference>
<feature type="domain" description="GIY-YIG" evidence="8">
    <location>
        <begin position="15"/>
        <end position="92"/>
    </location>
</feature>
<keyword evidence="2 6" id="KW-0227">DNA damage</keyword>
<name>A0A3S8RME9_9FIRM</name>
<keyword evidence="6" id="KW-0742">SOS response</keyword>
<dbReference type="InterPro" id="IPR036876">
    <property type="entry name" value="UVR_dom_sf"/>
</dbReference>
<dbReference type="GO" id="GO:0003677">
    <property type="term" value="F:DNA binding"/>
    <property type="evidence" value="ECO:0007669"/>
    <property type="project" value="UniProtKB-UniRule"/>
</dbReference>
<dbReference type="Gene3D" id="3.40.1440.10">
    <property type="entry name" value="GIY-YIG endonuclease"/>
    <property type="match status" value="1"/>
</dbReference>
<dbReference type="PROSITE" id="PS50164">
    <property type="entry name" value="GIY_YIG"/>
    <property type="match status" value="1"/>
</dbReference>
<sequence length="590" mass="68606">MTHTTIEEKLKRLPMEPGCYLMKNKNGEIIYVGKAKKLKNRVSSYFTGAHDHKTTRMVRQIADFEFIITSTEKESLILEINLIKEHRPQFNIIFMDDKSYPYLKVPREGKPEVLVARDRKQSKQFHYFGPYPDATAARDMARLLNDSVPTGDTLLPNTLAIYSAFNRTGKRYSKEELDVWRQNVMSILNGNIKTFKEELERKMLEASESLNFELAQVYKEKLHALDYIGDKQQVQFSLNERFDLFHYAYYQGYIAIVGLFVRGGRLLERSMAVEACMEEPLDAFVSFIAQFYENQPLPKTIYVPNVVDAEELGDVLEAEVKIPIRGKKKTLLEITQKNAQQQLDDQFSLLRERQQFKDEALKDLSDALGMETLIHRIEVFDNSHISGSFAVSACVVYDDGEPNKNLYRRYKLHQGNDDVASMKEVLYRRYFRLLREEKPMPDLVLVDGGKPQLNAPLEVLRDLELNLRVCSLVKDDRHRTHALMREDGSMISINKTSSLFNFLMQMQDEVHRFVITYHRNLRKKAMTRSILDEVSGLGKVRQKELYKKFGSLKNIRAASLETLKTVLPEDVAIDLYDILHIDWNDYHEKN</sequence>
<reference evidence="10 11" key="1">
    <citation type="journal article" date="2020" name="Int. J. Syst. Evol. Microbiol.">
        <title>Description of Erysipelothrix piscisicarius sp. nov., an emergent fish pathogen, and assessment of virulence using a tiger barb (Puntigrus tetrazona) infection model.</title>
        <authorList>
            <person name="Pomaranski E.K."/>
            <person name="Griffin M.J."/>
            <person name="Camus A.C."/>
            <person name="Armwood A.R."/>
            <person name="Shelley J."/>
            <person name="Waldbieser G.C."/>
            <person name="LaFrentz B.R."/>
            <person name="Garcia J.C."/>
            <person name="Yanong R."/>
            <person name="Soto E."/>
        </authorList>
    </citation>
    <scope>NUCLEOTIDE SEQUENCE [LARGE SCALE GENOMIC DNA]</scope>
    <source>
        <strain evidence="10 11">15TAL0474</strain>
    </source>
</reference>
<dbReference type="PROSITE" id="PS50165">
    <property type="entry name" value="UVRC"/>
    <property type="match status" value="1"/>
</dbReference>
<dbReference type="Pfam" id="PF01541">
    <property type="entry name" value="GIY-YIG"/>
    <property type="match status" value="1"/>
</dbReference>
<keyword evidence="1 6" id="KW-0963">Cytoplasm</keyword>
<dbReference type="InterPro" id="IPR047296">
    <property type="entry name" value="GIY-YIG_UvrC_Cho"/>
</dbReference>
<evidence type="ECO:0000313" key="11">
    <source>
        <dbReference type="Proteomes" id="UP000278804"/>
    </source>
</evidence>
<dbReference type="Pfam" id="PF22920">
    <property type="entry name" value="UvrC_RNaseH"/>
    <property type="match status" value="1"/>
</dbReference>
<evidence type="ECO:0000259" key="9">
    <source>
        <dbReference type="PROSITE" id="PS50165"/>
    </source>
</evidence>
<dbReference type="GO" id="GO:0009381">
    <property type="term" value="F:excinuclease ABC activity"/>
    <property type="evidence" value="ECO:0007669"/>
    <property type="project" value="UniProtKB-UniRule"/>
</dbReference>
<dbReference type="PROSITE" id="PS50151">
    <property type="entry name" value="UVR"/>
    <property type="match status" value="1"/>
</dbReference>
<keyword evidence="3 6" id="KW-0228">DNA excision</keyword>
<evidence type="ECO:0000256" key="4">
    <source>
        <dbReference type="ARBA" id="ARBA00022881"/>
    </source>
</evidence>
<dbReference type="KEGG" id="eri:EEI45_04655"/>
<evidence type="ECO:0000256" key="3">
    <source>
        <dbReference type="ARBA" id="ARBA00022769"/>
    </source>
</evidence>
<dbReference type="FunFam" id="3.40.1440.10:FF:000001">
    <property type="entry name" value="UvrABC system protein C"/>
    <property type="match status" value="1"/>
</dbReference>
<evidence type="ECO:0000313" key="10">
    <source>
        <dbReference type="EMBL" id="AZK44132.1"/>
    </source>
</evidence>
<evidence type="ECO:0000256" key="2">
    <source>
        <dbReference type="ARBA" id="ARBA00022763"/>
    </source>
</evidence>
<dbReference type="SMART" id="SM00465">
    <property type="entry name" value="GIYc"/>
    <property type="match status" value="1"/>
</dbReference>
<dbReference type="InterPro" id="IPR035901">
    <property type="entry name" value="GIY-YIG_endonuc_sf"/>
</dbReference>
<dbReference type="HAMAP" id="MF_00203">
    <property type="entry name" value="UvrC"/>
    <property type="match status" value="1"/>
</dbReference>
<evidence type="ECO:0000256" key="1">
    <source>
        <dbReference type="ARBA" id="ARBA00022490"/>
    </source>
</evidence>
<dbReference type="GO" id="GO:0005737">
    <property type="term" value="C:cytoplasm"/>
    <property type="evidence" value="ECO:0007669"/>
    <property type="project" value="UniProtKB-SubCell"/>
</dbReference>
<dbReference type="SUPFAM" id="SSF47781">
    <property type="entry name" value="RuvA domain 2-like"/>
    <property type="match status" value="1"/>
</dbReference>
<evidence type="ECO:0000256" key="5">
    <source>
        <dbReference type="ARBA" id="ARBA00023204"/>
    </source>
</evidence>
<keyword evidence="11" id="KW-1185">Reference proteome</keyword>
<comment type="function">
    <text evidence="6">The UvrABC repair system catalyzes the recognition and processing of DNA lesions. UvrC both incises the 5' and 3' sides of the lesion. The N-terminal half is responsible for the 3' incision and the C-terminal half is responsible for the 5' incision.</text>
</comment>
<dbReference type="InterPro" id="IPR050066">
    <property type="entry name" value="UvrABC_protein_C"/>
</dbReference>
<dbReference type="NCBIfam" id="TIGR00194">
    <property type="entry name" value="uvrC"/>
    <property type="match status" value="1"/>
</dbReference>
<dbReference type="InterPro" id="IPR001943">
    <property type="entry name" value="UVR_dom"/>
</dbReference>
<dbReference type="SUPFAM" id="SSF82771">
    <property type="entry name" value="GIY-YIG endonuclease"/>
    <property type="match status" value="1"/>
</dbReference>
<accession>A0A3S8RME9</accession>